<reference evidence="1 2" key="1">
    <citation type="submission" date="2019-03" db="EMBL/GenBank/DDBJ databases">
        <title>Deep-cultivation of Planctomycetes and their phenomic and genomic characterization uncovers novel biology.</title>
        <authorList>
            <person name="Wiegand S."/>
            <person name="Jogler M."/>
            <person name="Boedeker C."/>
            <person name="Pinto D."/>
            <person name="Vollmers J."/>
            <person name="Rivas-Marin E."/>
            <person name="Kohn T."/>
            <person name="Peeters S.H."/>
            <person name="Heuer A."/>
            <person name="Rast P."/>
            <person name="Oberbeckmann S."/>
            <person name="Bunk B."/>
            <person name="Jeske O."/>
            <person name="Meyerdierks A."/>
            <person name="Storesund J.E."/>
            <person name="Kallscheuer N."/>
            <person name="Luecker S."/>
            <person name="Lage O.M."/>
            <person name="Pohl T."/>
            <person name="Merkel B.J."/>
            <person name="Hornburger P."/>
            <person name="Mueller R.-W."/>
            <person name="Bruemmer F."/>
            <person name="Labrenz M."/>
            <person name="Spormann A.M."/>
            <person name="Op den Camp H."/>
            <person name="Overmann J."/>
            <person name="Amann R."/>
            <person name="Jetten M.S.M."/>
            <person name="Mascher T."/>
            <person name="Medema M.H."/>
            <person name="Devos D.P."/>
            <person name="Kaster A.-K."/>
            <person name="Ovreas L."/>
            <person name="Rohde M."/>
            <person name="Galperin M.Y."/>
            <person name="Jogler C."/>
        </authorList>
    </citation>
    <scope>NUCLEOTIDE SEQUENCE [LARGE SCALE GENOMIC DNA]</scope>
    <source>
        <strain evidence="1 2">Enr17</strain>
    </source>
</reference>
<evidence type="ECO:0000313" key="2">
    <source>
        <dbReference type="Proteomes" id="UP000318313"/>
    </source>
</evidence>
<proteinExistence type="predicted"/>
<dbReference type="Gene3D" id="1.20.120.450">
    <property type="entry name" value="dinb family like domain"/>
    <property type="match status" value="1"/>
</dbReference>
<sequence>MSQSPIIATPLLEDVLDELHTLLRSLRPDEWHLPTVSSKRLVRDIVAHLLDGSVRRLSMQRDRYTSPPPNGPNRGETLLDYLNRLNNSWEQATQRLSPNVMIDLLEVADRQYVEFFKSLDPLGQAFFPVAWAGEESSLNWFDVGREYTEKWHHTQQIFLATGRESTITERRLYHPCLDLFLRALPYTFSDKTASEGTSVVIEVTGAAGGRWQIVRTSDRWVPSDASNTDPIVHVTIPQDCAWRVFTKRRTADELLAQFPQIKINGEDALGRTVLEMVSVMA</sequence>
<dbReference type="OrthoDB" id="113180at2"/>
<keyword evidence="2" id="KW-1185">Reference proteome</keyword>
<evidence type="ECO:0000313" key="1">
    <source>
        <dbReference type="EMBL" id="QDV48075.1"/>
    </source>
</evidence>
<accession>A0A518I4U1</accession>
<dbReference type="SUPFAM" id="SSF109854">
    <property type="entry name" value="DinB/YfiT-like putative metalloenzymes"/>
    <property type="match status" value="1"/>
</dbReference>
<dbReference type="RefSeq" id="WP_145305283.1">
    <property type="nucleotide sequence ID" value="NZ_CP037452.1"/>
</dbReference>
<dbReference type="EMBL" id="CP037452">
    <property type="protein sequence ID" value="QDV48075.1"/>
    <property type="molecule type" value="Genomic_DNA"/>
</dbReference>
<name>A0A518I4U1_9PLAN</name>
<organism evidence="1 2">
    <name type="scientific">Gimesia fumaroli</name>
    <dbReference type="NCBI Taxonomy" id="2527976"/>
    <lineage>
        <taxon>Bacteria</taxon>
        <taxon>Pseudomonadati</taxon>
        <taxon>Planctomycetota</taxon>
        <taxon>Planctomycetia</taxon>
        <taxon>Planctomycetales</taxon>
        <taxon>Planctomycetaceae</taxon>
        <taxon>Gimesia</taxon>
    </lineage>
</organism>
<dbReference type="AlphaFoldDB" id="A0A518I4U1"/>
<dbReference type="KEGG" id="gfm:Enr17x_00840"/>
<gene>
    <name evidence="1" type="ORF">Enr17x_00840</name>
</gene>
<dbReference type="Proteomes" id="UP000318313">
    <property type="component" value="Chromosome"/>
</dbReference>
<dbReference type="InterPro" id="IPR034660">
    <property type="entry name" value="DinB/YfiT-like"/>
</dbReference>
<protein>
    <submittedName>
        <fullName evidence="1">Uncharacterized protein</fullName>
    </submittedName>
</protein>